<evidence type="ECO:0000313" key="5">
    <source>
        <dbReference type="EMBL" id="CAB4804275.1"/>
    </source>
</evidence>
<evidence type="ECO:0000313" key="8">
    <source>
        <dbReference type="EMBL" id="CAB5030706.1"/>
    </source>
</evidence>
<proteinExistence type="inferred from homology"/>
<reference evidence="4" key="1">
    <citation type="submission" date="2020-05" db="EMBL/GenBank/DDBJ databases">
        <authorList>
            <person name="Chiriac C."/>
            <person name="Salcher M."/>
            <person name="Ghai R."/>
            <person name="Kavagutti S V."/>
        </authorList>
    </citation>
    <scope>NUCLEOTIDE SEQUENCE</scope>
</reference>
<dbReference type="EMBL" id="CAFBPS010000064">
    <property type="protein sequence ID" value="CAB5030706.1"/>
    <property type="molecule type" value="Genomic_DNA"/>
</dbReference>
<dbReference type="AlphaFoldDB" id="A0A6J6W6W7"/>
<dbReference type="Gene3D" id="3.60.21.10">
    <property type="match status" value="1"/>
</dbReference>
<dbReference type="EMBL" id="CAFAAL010000063">
    <property type="protein sequence ID" value="CAB4804275.1"/>
    <property type="molecule type" value="Genomic_DNA"/>
</dbReference>
<accession>A0A6J6W6W7</accession>
<evidence type="ECO:0000313" key="7">
    <source>
        <dbReference type="EMBL" id="CAB4904807.1"/>
    </source>
</evidence>
<dbReference type="InterPro" id="IPR052169">
    <property type="entry name" value="CW_Biosynth-Accessory"/>
</dbReference>
<evidence type="ECO:0000259" key="2">
    <source>
        <dbReference type="SMART" id="SM00854"/>
    </source>
</evidence>
<protein>
    <submittedName>
        <fullName evidence="4">Unannotated protein</fullName>
    </submittedName>
</protein>
<dbReference type="EMBL" id="CAFBLJ010000070">
    <property type="protein sequence ID" value="CAB4875898.1"/>
    <property type="molecule type" value="Genomic_DNA"/>
</dbReference>
<dbReference type="PROSITE" id="PS51257">
    <property type="entry name" value="PROKAR_LIPOPROTEIN"/>
    <property type="match status" value="1"/>
</dbReference>
<evidence type="ECO:0000313" key="6">
    <source>
        <dbReference type="EMBL" id="CAB4875898.1"/>
    </source>
</evidence>
<dbReference type="SUPFAM" id="SSF56300">
    <property type="entry name" value="Metallo-dependent phosphatases"/>
    <property type="match status" value="1"/>
</dbReference>
<dbReference type="PANTHER" id="PTHR33393">
    <property type="entry name" value="POLYGLUTAMINE SYNTHESIS ACCESSORY PROTEIN RV0574C-RELATED"/>
    <property type="match status" value="1"/>
</dbReference>
<comment type="similarity">
    <text evidence="1">Belongs to the CapA family.</text>
</comment>
<dbReference type="SMART" id="SM00854">
    <property type="entry name" value="PGA_cap"/>
    <property type="match status" value="1"/>
</dbReference>
<dbReference type="InterPro" id="IPR019079">
    <property type="entry name" value="Capsule_synth_CapA"/>
</dbReference>
<feature type="domain" description="Capsule synthesis protein CapA" evidence="2">
    <location>
        <begin position="64"/>
        <end position="308"/>
    </location>
</feature>
<evidence type="ECO:0000313" key="3">
    <source>
        <dbReference type="EMBL" id="CAB4724893.1"/>
    </source>
</evidence>
<dbReference type="EMBL" id="CAEZZP010000106">
    <property type="protein sequence ID" value="CAB4780611.1"/>
    <property type="molecule type" value="Genomic_DNA"/>
</dbReference>
<dbReference type="InterPro" id="IPR029052">
    <property type="entry name" value="Metallo-depent_PP-like"/>
</dbReference>
<evidence type="ECO:0000313" key="4">
    <source>
        <dbReference type="EMBL" id="CAB4780611.1"/>
    </source>
</evidence>
<name>A0A6J6W6W7_9ZZZZ</name>
<evidence type="ECO:0000256" key="1">
    <source>
        <dbReference type="ARBA" id="ARBA00005662"/>
    </source>
</evidence>
<sequence>MNFRRLAPAAAVLMGLTLTACGKNEPANEATIQNSTPSTLLPIAETTTLPADTTTVVPAPVTMSLAFAGDILIHSQVWKAATANAGGSGYDFTPMFARVKPLIESADLAICHLEVPLVALGEKPTTNPLYSAPTEIAWAIKEMGFDRCSNASNHTFDNGVKGIEATLNEFDALGLGHTGMARTPEEIDPKVFDVKGIKVTHLSYTFGFNDIAAPNGETWRSALIDPARIIADAQKARDMGAQVVIVSMHWGRETQTDLSDFQLTNADAITKSGLIDLVIGHHAHVVQKIEQVNGVWTVFGLSNLISYLPTTDAFTPNTQDGMIVTTNITLNPDGSVVVDKPVVYPTWVDKKNGVVVRPILSDLTDPSVPDDIKAELNVSLERTRAVVGDFFAPAP</sequence>
<dbReference type="EMBL" id="CAFBMF010000075">
    <property type="protein sequence ID" value="CAB4904807.1"/>
    <property type="molecule type" value="Genomic_DNA"/>
</dbReference>
<organism evidence="4">
    <name type="scientific">freshwater metagenome</name>
    <dbReference type="NCBI Taxonomy" id="449393"/>
    <lineage>
        <taxon>unclassified sequences</taxon>
        <taxon>metagenomes</taxon>
        <taxon>ecological metagenomes</taxon>
    </lineage>
</organism>
<dbReference type="PANTHER" id="PTHR33393:SF13">
    <property type="entry name" value="PGA BIOSYNTHESIS PROTEIN CAPA"/>
    <property type="match status" value="1"/>
</dbReference>
<gene>
    <name evidence="3" type="ORF">UFOPK2658_01328</name>
    <name evidence="4" type="ORF">UFOPK2880_01420</name>
    <name evidence="5" type="ORF">UFOPK3004_00850</name>
    <name evidence="6" type="ORF">UFOPK3304_01268</name>
    <name evidence="7" type="ORF">UFOPK3494_01139</name>
    <name evidence="8" type="ORF">UFOPK4134_00947</name>
</gene>
<dbReference type="CDD" id="cd07381">
    <property type="entry name" value="MPP_CapA"/>
    <property type="match status" value="1"/>
</dbReference>
<dbReference type="EMBL" id="CAEZYH010000064">
    <property type="protein sequence ID" value="CAB4724893.1"/>
    <property type="molecule type" value="Genomic_DNA"/>
</dbReference>
<dbReference type="Pfam" id="PF09587">
    <property type="entry name" value="PGA_cap"/>
    <property type="match status" value="1"/>
</dbReference>